<dbReference type="RefSeq" id="WP_045774379.1">
    <property type="nucleotide sequence ID" value="NZ_LAJY01000030.1"/>
</dbReference>
<evidence type="ECO:0000313" key="2">
    <source>
        <dbReference type="Proteomes" id="UP000033774"/>
    </source>
</evidence>
<sequence>MAKLRKLVKTLEAAGWVEVTRRDGFAQWRHAGTGRRVTLPLGKATLPPSVADGLLVYCGLPTKEA</sequence>
<dbReference type="AlphaFoldDB" id="A0A0F3IW93"/>
<dbReference type="Gene3D" id="3.30.920.30">
    <property type="entry name" value="Hypothetical protein"/>
    <property type="match status" value="1"/>
</dbReference>
<dbReference type="SUPFAM" id="SSF54786">
    <property type="entry name" value="YcfA/nrd intein domain"/>
    <property type="match status" value="1"/>
</dbReference>
<accession>A0A0F3IW93</accession>
<organism evidence="1 2">
    <name type="scientific">Elstera litoralis</name>
    <dbReference type="NCBI Taxonomy" id="552518"/>
    <lineage>
        <taxon>Bacteria</taxon>
        <taxon>Pseudomonadati</taxon>
        <taxon>Pseudomonadota</taxon>
        <taxon>Alphaproteobacteria</taxon>
        <taxon>Rhodospirillales</taxon>
        <taxon>Rhodospirillaceae</taxon>
        <taxon>Elstera</taxon>
    </lineage>
</organism>
<evidence type="ECO:0008006" key="3">
    <source>
        <dbReference type="Google" id="ProtNLM"/>
    </source>
</evidence>
<dbReference type="Proteomes" id="UP000033774">
    <property type="component" value="Unassembled WGS sequence"/>
</dbReference>
<protein>
    <recommendedName>
        <fullName evidence="3">Periplasmic or secreted lipoprotein</fullName>
    </recommendedName>
</protein>
<gene>
    <name evidence="1" type="ORF">VZ95_01950</name>
</gene>
<dbReference type="EMBL" id="LAJY01000030">
    <property type="protein sequence ID" value="KJV10897.1"/>
    <property type="molecule type" value="Genomic_DNA"/>
</dbReference>
<dbReference type="InterPro" id="IPR038570">
    <property type="entry name" value="HicA_sf"/>
</dbReference>
<evidence type="ECO:0000313" key="1">
    <source>
        <dbReference type="EMBL" id="KJV10897.1"/>
    </source>
</evidence>
<name>A0A0F3IW93_9PROT</name>
<reference evidence="1 2" key="1">
    <citation type="submission" date="2015-03" db="EMBL/GenBank/DDBJ databases">
        <title>Draft genome sequence of Elstera litoralis.</title>
        <authorList>
            <person name="Rahalkar M.C."/>
            <person name="Dhakephalkar P.K."/>
            <person name="Pore S.D."/>
            <person name="Arora P."/>
            <person name="Kapse N.G."/>
            <person name="Pandit P.S."/>
        </authorList>
    </citation>
    <scope>NUCLEOTIDE SEQUENCE [LARGE SCALE GENOMIC DNA]</scope>
    <source>
        <strain evidence="1 2">Dia-1</strain>
    </source>
</reference>
<keyword evidence="2" id="KW-1185">Reference proteome</keyword>
<proteinExistence type="predicted"/>
<comment type="caution">
    <text evidence="1">The sequence shown here is derived from an EMBL/GenBank/DDBJ whole genome shotgun (WGS) entry which is preliminary data.</text>
</comment>
<dbReference type="OrthoDB" id="9811409at2"/>